<gene>
    <name evidence="2" type="ORF">HCN44_000334</name>
</gene>
<accession>A0A835CPE2</accession>
<name>A0A835CPE2_APHGI</name>
<feature type="region of interest" description="Disordered" evidence="1">
    <location>
        <begin position="97"/>
        <end position="125"/>
    </location>
</feature>
<keyword evidence="3" id="KW-1185">Reference proteome</keyword>
<dbReference type="Proteomes" id="UP000639338">
    <property type="component" value="Unassembled WGS sequence"/>
</dbReference>
<dbReference type="AlphaFoldDB" id="A0A835CPE2"/>
<evidence type="ECO:0000256" key="1">
    <source>
        <dbReference type="SAM" id="MobiDB-lite"/>
    </source>
</evidence>
<reference evidence="2 3" key="1">
    <citation type="submission" date="2020-08" db="EMBL/GenBank/DDBJ databases">
        <title>Aphidius gifuensis genome sequencing and assembly.</title>
        <authorList>
            <person name="Du Z."/>
        </authorList>
    </citation>
    <scope>NUCLEOTIDE SEQUENCE [LARGE SCALE GENOMIC DNA]</scope>
    <source>
        <strain evidence="2">YNYX2018</strain>
        <tissue evidence="2">Adults</tissue>
    </source>
</reference>
<proteinExistence type="predicted"/>
<dbReference type="EMBL" id="JACMRX010000004">
    <property type="protein sequence ID" value="KAF7990529.1"/>
    <property type="molecule type" value="Genomic_DNA"/>
</dbReference>
<protein>
    <submittedName>
        <fullName evidence="2">Uncharacterized protein</fullName>
    </submittedName>
</protein>
<evidence type="ECO:0000313" key="3">
    <source>
        <dbReference type="Proteomes" id="UP000639338"/>
    </source>
</evidence>
<comment type="caution">
    <text evidence="2">The sequence shown here is derived from an EMBL/GenBank/DDBJ whole genome shotgun (WGS) entry which is preliminary data.</text>
</comment>
<organism evidence="2 3">
    <name type="scientific">Aphidius gifuensis</name>
    <name type="common">Parasitoid wasp</name>
    <dbReference type="NCBI Taxonomy" id="684658"/>
    <lineage>
        <taxon>Eukaryota</taxon>
        <taxon>Metazoa</taxon>
        <taxon>Ecdysozoa</taxon>
        <taxon>Arthropoda</taxon>
        <taxon>Hexapoda</taxon>
        <taxon>Insecta</taxon>
        <taxon>Pterygota</taxon>
        <taxon>Neoptera</taxon>
        <taxon>Endopterygota</taxon>
        <taxon>Hymenoptera</taxon>
        <taxon>Apocrita</taxon>
        <taxon>Ichneumonoidea</taxon>
        <taxon>Braconidae</taxon>
        <taxon>Aphidiinae</taxon>
        <taxon>Aphidius</taxon>
    </lineage>
</organism>
<evidence type="ECO:0000313" key="2">
    <source>
        <dbReference type="EMBL" id="KAF7990529.1"/>
    </source>
</evidence>
<sequence length="164" mass="18834">MPKFDYYYTSGIETPSTTSQLGPGPIPWPPNIRKNPNCNENICPNRKTFNVILSLPLVADLLDVSKDEIVELSLYAKEISGVAVKIMWQTETSLDNKLQQQQQQQQQKSRTQNKHKSQREKNHEISLDIEFEKKNQLKGRPVPDLAIFNSLDIKPKFLRQDSIA</sequence>